<reference evidence="3" key="2">
    <citation type="submission" date="2020-09" db="EMBL/GenBank/DDBJ databases">
        <authorList>
            <person name="Sun Q."/>
            <person name="Zhou Y."/>
        </authorList>
    </citation>
    <scope>NUCLEOTIDE SEQUENCE</scope>
    <source>
        <strain evidence="3">CGMCC 1.15388</strain>
    </source>
</reference>
<organism evidence="3 4">
    <name type="scientific">Nesterenkonia cremea</name>
    <dbReference type="NCBI Taxonomy" id="1882340"/>
    <lineage>
        <taxon>Bacteria</taxon>
        <taxon>Bacillati</taxon>
        <taxon>Actinomycetota</taxon>
        <taxon>Actinomycetes</taxon>
        <taxon>Micrococcales</taxon>
        <taxon>Micrococcaceae</taxon>
        <taxon>Nesterenkonia</taxon>
    </lineage>
</organism>
<proteinExistence type="predicted"/>
<gene>
    <name evidence="3" type="ORF">GCM10011401_10270</name>
</gene>
<evidence type="ECO:0000313" key="4">
    <source>
        <dbReference type="Proteomes" id="UP000633136"/>
    </source>
</evidence>
<reference evidence="3" key="1">
    <citation type="journal article" date="2014" name="Int. J. Syst. Evol. Microbiol.">
        <title>Complete genome sequence of Corynebacterium casei LMG S-19264T (=DSM 44701T), isolated from a smear-ripened cheese.</title>
        <authorList>
            <consortium name="US DOE Joint Genome Institute (JGI-PGF)"/>
            <person name="Walter F."/>
            <person name="Albersmeier A."/>
            <person name="Kalinowski J."/>
            <person name="Ruckert C."/>
        </authorList>
    </citation>
    <scope>NUCLEOTIDE SEQUENCE</scope>
    <source>
        <strain evidence="3">CGMCC 1.15388</strain>
    </source>
</reference>
<feature type="transmembrane region" description="Helical" evidence="2">
    <location>
        <begin position="93"/>
        <end position="115"/>
    </location>
</feature>
<feature type="compositionally biased region" description="Basic and acidic residues" evidence="1">
    <location>
        <begin position="1"/>
        <end position="10"/>
    </location>
</feature>
<dbReference type="EMBL" id="BMIS01000003">
    <property type="protein sequence ID" value="GGE65049.1"/>
    <property type="molecule type" value="Genomic_DNA"/>
</dbReference>
<feature type="transmembrane region" description="Helical" evidence="2">
    <location>
        <begin position="34"/>
        <end position="53"/>
    </location>
</feature>
<sequence length="156" mass="16663">MATDQHHRPEQTSSLAESVQEPPRKPALGSPHDGYAAVLLTLSLAGMFFLFASSRASEGFWWILVATAALAPLLGSFHYYLRAHGASPKTGGASIPLVTLIFAFILFSNTVLPAMAQGVGISWLLAFCCLIIATLIIAPLQLVLSKDPNRDSELTA</sequence>
<evidence type="ECO:0000256" key="2">
    <source>
        <dbReference type="SAM" id="Phobius"/>
    </source>
</evidence>
<feature type="region of interest" description="Disordered" evidence="1">
    <location>
        <begin position="1"/>
        <end position="26"/>
    </location>
</feature>
<comment type="caution">
    <text evidence="3">The sequence shown here is derived from an EMBL/GenBank/DDBJ whole genome shotgun (WGS) entry which is preliminary data.</text>
</comment>
<dbReference type="Proteomes" id="UP000633136">
    <property type="component" value="Unassembled WGS sequence"/>
</dbReference>
<feature type="transmembrane region" description="Helical" evidence="2">
    <location>
        <begin position="59"/>
        <end position="81"/>
    </location>
</feature>
<evidence type="ECO:0000256" key="1">
    <source>
        <dbReference type="SAM" id="MobiDB-lite"/>
    </source>
</evidence>
<keyword evidence="4" id="KW-1185">Reference proteome</keyword>
<name>A0A917APN3_9MICC</name>
<keyword evidence="2" id="KW-0812">Transmembrane</keyword>
<keyword evidence="2" id="KW-1133">Transmembrane helix</keyword>
<feature type="transmembrane region" description="Helical" evidence="2">
    <location>
        <begin position="121"/>
        <end position="144"/>
    </location>
</feature>
<protein>
    <submittedName>
        <fullName evidence="3">Uncharacterized protein</fullName>
    </submittedName>
</protein>
<dbReference type="AlphaFoldDB" id="A0A917APN3"/>
<keyword evidence="2" id="KW-0472">Membrane</keyword>
<dbReference type="RefSeq" id="WP_188683345.1">
    <property type="nucleotide sequence ID" value="NZ_BMIS01000003.1"/>
</dbReference>
<evidence type="ECO:0000313" key="3">
    <source>
        <dbReference type="EMBL" id="GGE65049.1"/>
    </source>
</evidence>
<accession>A0A917APN3</accession>